<keyword evidence="8" id="KW-0503">Monooxygenase</keyword>
<dbReference type="PANTHER" id="PTHR24305">
    <property type="entry name" value="CYTOCHROME P450"/>
    <property type="match status" value="1"/>
</dbReference>
<dbReference type="GO" id="GO:0020037">
    <property type="term" value="F:heme binding"/>
    <property type="evidence" value="ECO:0007669"/>
    <property type="project" value="InterPro"/>
</dbReference>
<evidence type="ECO:0000313" key="9">
    <source>
        <dbReference type="EMBL" id="PIL32248.1"/>
    </source>
</evidence>
<name>A0A2G8SF94_9APHY</name>
<keyword evidence="6" id="KW-0560">Oxidoreductase</keyword>
<dbReference type="InterPro" id="IPR050121">
    <property type="entry name" value="Cytochrome_P450_monoxygenase"/>
</dbReference>
<comment type="cofactor">
    <cofactor evidence="1">
        <name>heme</name>
        <dbReference type="ChEBI" id="CHEBI:30413"/>
    </cofactor>
</comment>
<evidence type="ECO:0000256" key="5">
    <source>
        <dbReference type="ARBA" id="ARBA00022723"/>
    </source>
</evidence>
<comment type="similarity">
    <text evidence="3">Belongs to the cytochrome P450 family.</text>
</comment>
<comment type="caution">
    <text evidence="9">The sequence shown here is derived from an EMBL/GenBank/DDBJ whole genome shotgun (WGS) entry which is preliminary data.</text>
</comment>
<keyword evidence="10" id="KW-1185">Reference proteome</keyword>
<dbReference type="SUPFAM" id="SSF48264">
    <property type="entry name" value="Cytochrome P450"/>
    <property type="match status" value="1"/>
</dbReference>
<gene>
    <name evidence="9" type="ORF">GSI_05493</name>
</gene>
<dbReference type="Proteomes" id="UP000230002">
    <property type="component" value="Unassembled WGS sequence"/>
</dbReference>
<evidence type="ECO:0000256" key="2">
    <source>
        <dbReference type="ARBA" id="ARBA00005179"/>
    </source>
</evidence>
<dbReference type="OrthoDB" id="1934695at2759"/>
<dbReference type="AlphaFoldDB" id="A0A2G8SF94"/>
<accession>A0A2G8SF94</accession>
<keyword evidence="7" id="KW-0408">Iron</keyword>
<evidence type="ECO:0000256" key="4">
    <source>
        <dbReference type="ARBA" id="ARBA00022617"/>
    </source>
</evidence>
<organism evidence="9 10">
    <name type="scientific">Ganoderma sinense ZZ0214-1</name>
    <dbReference type="NCBI Taxonomy" id="1077348"/>
    <lineage>
        <taxon>Eukaryota</taxon>
        <taxon>Fungi</taxon>
        <taxon>Dikarya</taxon>
        <taxon>Basidiomycota</taxon>
        <taxon>Agaricomycotina</taxon>
        <taxon>Agaricomycetes</taxon>
        <taxon>Polyporales</taxon>
        <taxon>Polyporaceae</taxon>
        <taxon>Ganoderma</taxon>
    </lineage>
</organism>
<dbReference type="EMBL" id="AYKW01000011">
    <property type="protein sequence ID" value="PIL32248.1"/>
    <property type="molecule type" value="Genomic_DNA"/>
</dbReference>
<evidence type="ECO:0000313" key="10">
    <source>
        <dbReference type="Proteomes" id="UP000230002"/>
    </source>
</evidence>
<dbReference type="GO" id="GO:0016705">
    <property type="term" value="F:oxidoreductase activity, acting on paired donors, with incorporation or reduction of molecular oxygen"/>
    <property type="evidence" value="ECO:0007669"/>
    <property type="project" value="InterPro"/>
</dbReference>
<dbReference type="InterPro" id="IPR001128">
    <property type="entry name" value="Cyt_P450"/>
</dbReference>
<keyword evidence="5" id="KW-0479">Metal-binding</keyword>
<dbReference type="InterPro" id="IPR036396">
    <property type="entry name" value="Cyt_P450_sf"/>
</dbReference>
<dbReference type="Gene3D" id="1.10.630.10">
    <property type="entry name" value="Cytochrome P450"/>
    <property type="match status" value="2"/>
</dbReference>
<evidence type="ECO:0000256" key="1">
    <source>
        <dbReference type="ARBA" id="ARBA00001971"/>
    </source>
</evidence>
<dbReference type="GO" id="GO:0005506">
    <property type="term" value="F:iron ion binding"/>
    <property type="evidence" value="ECO:0007669"/>
    <property type="project" value="InterPro"/>
</dbReference>
<comment type="pathway">
    <text evidence="2">Secondary metabolite biosynthesis.</text>
</comment>
<dbReference type="PANTHER" id="PTHR24305:SF166">
    <property type="entry name" value="CYTOCHROME P450 12A4, MITOCHONDRIAL-RELATED"/>
    <property type="match status" value="1"/>
</dbReference>
<evidence type="ECO:0000256" key="7">
    <source>
        <dbReference type="ARBA" id="ARBA00023004"/>
    </source>
</evidence>
<proteinExistence type="inferred from homology"/>
<evidence type="ECO:0000256" key="8">
    <source>
        <dbReference type="ARBA" id="ARBA00023033"/>
    </source>
</evidence>
<evidence type="ECO:0000256" key="3">
    <source>
        <dbReference type="ARBA" id="ARBA00010617"/>
    </source>
</evidence>
<dbReference type="GO" id="GO:0004497">
    <property type="term" value="F:monooxygenase activity"/>
    <property type="evidence" value="ECO:0007669"/>
    <property type="project" value="UniProtKB-KW"/>
</dbReference>
<sequence length="556" mass="63244">MTQYVAIAVLVLTSWVFLRLRGRKSVLANLPGPPVTSWFFGNLQEFFDRHCWDYRTQYERQYGRLSKLNALFGGTWIHVWDTKALHAIFVKDQDHYLEPMLTMQILIGPGLFATEGEQHRRQRRMLNPVFSTRHLRGMIPLFYSVTGQVCDAIAQRIRRHSGGRGNTAEVDMLSWMGRTTLEIIGQVGFGSTFDDFTSDEPDEFRTAIKSFFPEMMKSILIRVFLPILVHIGTPAFRRRVVELIPLESVQRIRHISDVLHERSVRIFAEKKAALAKGDEALKHEIGEGQDIMSILLRENVMASREDKLPDDELIAQIALRAEFLQTVEAEGDGATLDFDRLMELPYLEAVCRESFRVYPSVTCLFREATKDMILPLSEPIRMLDGSFISSLPAPKGTRLITNLAACNVDPVLWGLDASEWKPGRWLEPLPKAVEEARVPGIYSHMYVLFIRFPVQEPRSNAGGFAPQDDVPKREQGLHVSLKCLSREMQQADTLCRSGFKFAQIELKVVLFVLLQRFRFEPTGEPIAWNSAPAQYPTVGKVSEDPALPLKVTLLDA</sequence>
<evidence type="ECO:0000256" key="6">
    <source>
        <dbReference type="ARBA" id="ARBA00023002"/>
    </source>
</evidence>
<dbReference type="Pfam" id="PF00067">
    <property type="entry name" value="p450"/>
    <property type="match status" value="1"/>
</dbReference>
<keyword evidence="4" id="KW-0349">Heme</keyword>
<dbReference type="STRING" id="1077348.A0A2G8SF94"/>
<protein>
    <submittedName>
        <fullName evidence="9">Cytochrome P450</fullName>
    </submittedName>
</protein>
<reference evidence="9 10" key="1">
    <citation type="journal article" date="2015" name="Sci. Rep.">
        <title>Chromosome-level genome map provides insights into diverse defense mechanisms in the medicinal fungus Ganoderma sinense.</title>
        <authorList>
            <person name="Zhu Y."/>
            <person name="Xu J."/>
            <person name="Sun C."/>
            <person name="Zhou S."/>
            <person name="Xu H."/>
            <person name="Nelson D.R."/>
            <person name="Qian J."/>
            <person name="Song J."/>
            <person name="Luo H."/>
            <person name="Xiang L."/>
            <person name="Li Y."/>
            <person name="Xu Z."/>
            <person name="Ji A."/>
            <person name="Wang L."/>
            <person name="Lu S."/>
            <person name="Hayward A."/>
            <person name="Sun W."/>
            <person name="Li X."/>
            <person name="Schwartz D.C."/>
            <person name="Wang Y."/>
            <person name="Chen S."/>
        </authorList>
    </citation>
    <scope>NUCLEOTIDE SEQUENCE [LARGE SCALE GENOMIC DNA]</scope>
    <source>
        <strain evidence="9 10">ZZ0214-1</strain>
    </source>
</reference>